<evidence type="ECO:0000313" key="12">
    <source>
        <dbReference type="EMBL" id="KAH9812166.1"/>
    </source>
</evidence>
<dbReference type="GO" id="GO:0031201">
    <property type="term" value="C:SNARE complex"/>
    <property type="evidence" value="ECO:0007669"/>
    <property type="project" value="TreeGrafter"/>
</dbReference>
<evidence type="ECO:0000256" key="1">
    <source>
        <dbReference type="ARBA" id="ARBA00004211"/>
    </source>
</evidence>
<evidence type="ECO:0000256" key="4">
    <source>
        <dbReference type="ARBA" id="ARBA00022692"/>
    </source>
</evidence>
<keyword evidence="13" id="KW-1185">Reference proteome</keyword>
<feature type="domain" description="T-SNARE coiled-coil homology" evidence="11">
    <location>
        <begin position="270"/>
        <end position="332"/>
    </location>
</feature>
<evidence type="ECO:0000256" key="9">
    <source>
        <dbReference type="SAM" id="Coils"/>
    </source>
</evidence>
<evidence type="ECO:0000256" key="2">
    <source>
        <dbReference type="ARBA" id="ARBA00009063"/>
    </source>
</evidence>
<dbReference type="AlphaFoldDB" id="A0A9W7SJ07"/>
<dbReference type="PANTHER" id="PTHR15959">
    <property type="entry name" value="SYNTAXIN-18"/>
    <property type="match status" value="1"/>
</dbReference>
<evidence type="ECO:0000256" key="3">
    <source>
        <dbReference type="ARBA" id="ARBA00022448"/>
    </source>
</evidence>
<keyword evidence="4" id="KW-0812">Transmembrane</keyword>
<evidence type="ECO:0000256" key="6">
    <source>
        <dbReference type="ARBA" id="ARBA00022989"/>
    </source>
</evidence>
<feature type="compositionally biased region" description="Basic and acidic residues" evidence="10">
    <location>
        <begin position="68"/>
        <end position="86"/>
    </location>
</feature>
<dbReference type="Gene3D" id="1.20.5.110">
    <property type="match status" value="1"/>
</dbReference>
<feature type="coiled-coil region" evidence="9">
    <location>
        <begin position="93"/>
        <end position="166"/>
    </location>
</feature>
<evidence type="ECO:0000256" key="5">
    <source>
        <dbReference type="ARBA" id="ARBA00022927"/>
    </source>
</evidence>
<gene>
    <name evidence="12" type="ORF">Tdes44962_MAKER05807</name>
</gene>
<comment type="caution">
    <text evidence="12">The sequence shown here is derived from an EMBL/GenBank/DDBJ whole genome shotgun (WGS) entry which is preliminary data.</text>
</comment>
<evidence type="ECO:0000256" key="8">
    <source>
        <dbReference type="ARBA" id="ARBA00023136"/>
    </source>
</evidence>
<dbReference type="Proteomes" id="UP001138500">
    <property type="component" value="Unassembled WGS sequence"/>
</dbReference>
<reference evidence="12 13" key="1">
    <citation type="journal article" date="2018" name="IMA Fungus">
        <title>IMA Genome-F 10: Nine draft genome sequences of Claviceps purpurea s.lat., including C. arundinis, C. humidiphila, and C. cf. spartinae, pseudomolecules for the pitch canker pathogen Fusarium circinatum, draft genome of Davidsoniella eucalypti, Grosmannia galeiformis, Quambalaria eucalypti, and Teratosphaeria destructans.</title>
        <authorList>
            <person name="Wingfield B.D."/>
            <person name="Liu M."/>
            <person name="Nguyen H.D."/>
            <person name="Lane F.A."/>
            <person name="Morgan S.W."/>
            <person name="De Vos L."/>
            <person name="Wilken P.M."/>
            <person name="Duong T.A."/>
            <person name="Aylward J."/>
            <person name="Coetzee M.P."/>
            <person name="Dadej K."/>
            <person name="De Beer Z.W."/>
            <person name="Findlay W."/>
            <person name="Havenga M."/>
            <person name="Kolarik M."/>
            <person name="Menzies J.G."/>
            <person name="Naidoo K."/>
            <person name="Pochopski O."/>
            <person name="Shoukouhi P."/>
            <person name="Santana Q.C."/>
            <person name="Seifert K.A."/>
            <person name="Soal N."/>
            <person name="Steenkamp E.T."/>
            <person name="Tatham C.T."/>
            <person name="van der Nest M.A."/>
            <person name="Wingfield M.J."/>
        </authorList>
    </citation>
    <scope>NUCLEOTIDE SEQUENCE [LARGE SCALE GENOMIC DNA]</scope>
    <source>
        <strain evidence="12">CMW44962</strain>
    </source>
</reference>
<evidence type="ECO:0000256" key="7">
    <source>
        <dbReference type="ARBA" id="ARBA00023054"/>
    </source>
</evidence>
<dbReference type="EMBL" id="RIBY02002467">
    <property type="protein sequence ID" value="KAH9812166.1"/>
    <property type="molecule type" value="Genomic_DNA"/>
</dbReference>
<accession>A0A9W7SJ07</accession>
<keyword evidence="7 9" id="KW-0175">Coiled coil</keyword>
<evidence type="ECO:0000256" key="10">
    <source>
        <dbReference type="SAM" id="MobiDB-lite"/>
    </source>
</evidence>
<dbReference type="GO" id="GO:0005783">
    <property type="term" value="C:endoplasmic reticulum"/>
    <property type="evidence" value="ECO:0007669"/>
    <property type="project" value="TreeGrafter"/>
</dbReference>
<feature type="compositionally biased region" description="Basic and acidic residues" evidence="10">
    <location>
        <begin position="242"/>
        <end position="252"/>
    </location>
</feature>
<dbReference type="PROSITE" id="PS50192">
    <property type="entry name" value="T_SNARE"/>
    <property type="match status" value="1"/>
</dbReference>
<evidence type="ECO:0000313" key="13">
    <source>
        <dbReference type="Proteomes" id="UP001138500"/>
    </source>
</evidence>
<organism evidence="12 13">
    <name type="scientific">Teratosphaeria destructans</name>
    <dbReference type="NCBI Taxonomy" id="418781"/>
    <lineage>
        <taxon>Eukaryota</taxon>
        <taxon>Fungi</taxon>
        <taxon>Dikarya</taxon>
        <taxon>Ascomycota</taxon>
        <taxon>Pezizomycotina</taxon>
        <taxon>Dothideomycetes</taxon>
        <taxon>Dothideomycetidae</taxon>
        <taxon>Mycosphaerellales</taxon>
        <taxon>Teratosphaeriaceae</taxon>
        <taxon>Teratosphaeria</taxon>
    </lineage>
</organism>
<proteinExistence type="inferred from homology"/>
<name>A0A9W7SJ07_9PEZI</name>
<comment type="subcellular location">
    <subcellularLocation>
        <location evidence="1">Membrane</location>
        <topology evidence="1">Single-pass type IV membrane protein</topology>
    </subcellularLocation>
</comment>
<keyword evidence="5" id="KW-0653">Protein transport</keyword>
<dbReference type="InterPro" id="IPR000727">
    <property type="entry name" value="T_SNARE_dom"/>
</dbReference>
<keyword evidence="6" id="KW-1133">Transmembrane helix</keyword>
<feature type="region of interest" description="Disordered" evidence="10">
    <location>
        <begin position="57"/>
        <end position="86"/>
    </location>
</feature>
<reference evidence="12 13" key="2">
    <citation type="journal article" date="2021" name="Curr. Genet.">
        <title>Genetic response to nitrogen starvation in the aggressive Eucalyptus foliar pathogen Teratosphaeria destructans.</title>
        <authorList>
            <person name="Havenga M."/>
            <person name="Wingfield B.D."/>
            <person name="Wingfield M.J."/>
            <person name="Dreyer L.L."/>
            <person name="Roets F."/>
            <person name="Aylward J."/>
        </authorList>
    </citation>
    <scope>NUCLEOTIDE SEQUENCE [LARGE SCALE GENOMIC DNA]</scope>
    <source>
        <strain evidence="12">CMW44962</strain>
    </source>
</reference>
<evidence type="ECO:0000259" key="11">
    <source>
        <dbReference type="PROSITE" id="PS50192"/>
    </source>
</evidence>
<comment type="similarity">
    <text evidence="2">Belongs to the syntaxin family.</text>
</comment>
<keyword evidence="3" id="KW-0813">Transport</keyword>
<dbReference type="GO" id="GO:0006890">
    <property type="term" value="P:retrograde vesicle-mediated transport, Golgi to endoplasmic reticulum"/>
    <property type="evidence" value="ECO:0007669"/>
    <property type="project" value="TreeGrafter"/>
</dbReference>
<dbReference type="GO" id="GO:0015031">
    <property type="term" value="P:protein transport"/>
    <property type="evidence" value="ECO:0007669"/>
    <property type="project" value="UniProtKB-KW"/>
</dbReference>
<protein>
    <submittedName>
        <fullName evidence="12">SNARE-complex protein Syntaxin-18 N-terminus</fullName>
    </submittedName>
</protein>
<feature type="region of interest" description="Disordered" evidence="10">
    <location>
        <begin position="223"/>
        <end position="252"/>
    </location>
</feature>
<sequence>MDITPDFNIRLTQKGAQPCIRQPYDINRINTFLREAHTLHSRIADLTRELRALRPSYLSTAAPGSRRKAQDGRNGSREKVLTEKEKDAIDAQSKQLIRELNSAIQQLKQAEDLRYDAETQIATKKRQKGGLGALGRWAAGNVPAAKTEEEEREEAARRMVKEHREAVIYYLQKKLEEAGKLQAGIMEVRLGREVEKSKSVLYKSRQGQQIPYAAEDDAGLKGSFSATNGKRSMINGFNPALEDPKRRDDRPPELTQEQQQLFEEENTAMLKHYNSQLDQISAAEKSIREISELQSTLVSNIQLQSEHIDQLVQDSFLTTENLGRGNRELKKASERRSTAQTFFWATVGLSGFLVVWDLVF</sequence>
<dbReference type="OrthoDB" id="342981at2759"/>
<dbReference type="PANTHER" id="PTHR15959:SF0">
    <property type="entry name" value="SYNTAXIN-18"/>
    <property type="match status" value="1"/>
</dbReference>
<keyword evidence="8" id="KW-0472">Membrane</keyword>